<proteinExistence type="inferred from homology"/>
<dbReference type="PANTHER" id="PTHR11733">
    <property type="entry name" value="ZINC METALLOPROTEASE FAMILY M13 NEPRILYSIN-RELATED"/>
    <property type="match status" value="1"/>
</dbReference>
<feature type="domain" description="Peptidase M13 C-terminal" evidence="10">
    <location>
        <begin position="400"/>
        <end position="610"/>
    </location>
</feature>
<evidence type="ECO:0000256" key="3">
    <source>
        <dbReference type="ARBA" id="ARBA00007357"/>
    </source>
</evidence>
<comment type="cofactor">
    <cofactor evidence="1">
        <name>Zn(2+)</name>
        <dbReference type="ChEBI" id="CHEBI:29105"/>
    </cofactor>
</comment>
<dbReference type="InterPro" id="IPR000718">
    <property type="entry name" value="Peptidase_M13"/>
</dbReference>
<dbReference type="PANTHER" id="PTHR11733:SF240">
    <property type="entry name" value="GH14155P-RELATED"/>
    <property type="match status" value="1"/>
</dbReference>
<evidence type="ECO:0000313" key="13">
    <source>
        <dbReference type="Proteomes" id="UP000198287"/>
    </source>
</evidence>
<dbReference type="EMBL" id="LNIX01000003">
    <property type="protein sequence ID" value="OXA58812.1"/>
    <property type="molecule type" value="Genomic_DNA"/>
</dbReference>
<comment type="subcellular location">
    <subcellularLocation>
        <location evidence="2">Cell membrane</location>
        <topology evidence="2">Single-pass type II membrane protein</topology>
    </subcellularLocation>
</comment>
<organism evidence="12 13">
    <name type="scientific">Folsomia candida</name>
    <name type="common">Springtail</name>
    <dbReference type="NCBI Taxonomy" id="158441"/>
    <lineage>
        <taxon>Eukaryota</taxon>
        <taxon>Metazoa</taxon>
        <taxon>Ecdysozoa</taxon>
        <taxon>Arthropoda</taxon>
        <taxon>Hexapoda</taxon>
        <taxon>Collembola</taxon>
        <taxon>Entomobryomorpha</taxon>
        <taxon>Isotomoidea</taxon>
        <taxon>Isotomidae</taxon>
        <taxon>Proisotominae</taxon>
        <taxon>Folsomia</taxon>
    </lineage>
</organism>
<dbReference type="Proteomes" id="UP000198287">
    <property type="component" value="Unassembled WGS sequence"/>
</dbReference>
<dbReference type="AlphaFoldDB" id="A0A226EMF2"/>
<feature type="transmembrane region" description="Helical" evidence="9">
    <location>
        <begin position="76"/>
        <end position="100"/>
    </location>
</feature>
<evidence type="ECO:0000259" key="10">
    <source>
        <dbReference type="Pfam" id="PF01431"/>
    </source>
</evidence>
<keyword evidence="9" id="KW-0812">Transmembrane</keyword>
<dbReference type="GO" id="GO:0046872">
    <property type="term" value="F:metal ion binding"/>
    <property type="evidence" value="ECO:0007669"/>
    <property type="project" value="UniProtKB-KW"/>
</dbReference>
<evidence type="ECO:0000256" key="6">
    <source>
        <dbReference type="ARBA" id="ARBA00022801"/>
    </source>
</evidence>
<comment type="caution">
    <text evidence="12">The sequence shown here is derived from an EMBL/GenBank/DDBJ whole genome shotgun (WGS) entry which is preliminary data.</text>
</comment>
<evidence type="ECO:0000256" key="2">
    <source>
        <dbReference type="ARBA" id="ARBA00004401"/>
    </source>
</evidence>
<evidence type="ECO:0000256" key="7">
    <source>
        <dbReference type="ARBA" id="ARBA00022833"/>
    </source>
</evidence>
<dbReference type="Pfam" id="PF05649">
    <property type="entry name" value="Peptidase_M13_N"/>
    <property type="match status" value="1"/>
</dbReference>
<keyword evidence="9" id="KW-0472">Membrane</keyword>
<protein>
    <submittedName>
        <fullName evidence="12">Neprilysin-2</fullName>
    </submittedName>
</protein>
<evidence type="ECO:0000256" key="4">
    <source>
        <dbReference type="ARBA" id="ARBA00022670"/>
    </source>
</evidence>
<evidence type="ECO:0000313" key="12">
    <source>
        <dbReference type="EMBL" id="OXA58812.1"/>
    </source>
</evidence>
<keyword evidence="13" id="KW-1185">Reference proteome</keyword>
<dbReference type="SUPFAM" id="SSF55486">
    <property type="entry name" value="Metalloproteases ('zincins'), catalytic domain"/>
    <property type="match status" value="1"/>
</dbReference>
<dbReference type="InterPro" id="IPR018497">
    <property type="entry name" value="Peptidase_M13_C"/>
</dbReference>
<dbReference type="PRINTS" id="PR00786">
    <property type="entry name" value="NEPRILYSIN"/>
</dbReference>
<evidence type="ECO:0000259" key="11">
    <source>
        <dbReference type="Pfam" id="PF05649"/>
    </source>
</evidence>
<keyword evidence="8" id="KW-0482">Metalloprotease</keyword>
<dbReference type="GO" id="GO:0016485">
    <property type="term" value="P:protein processing"/>
    <property type="evidence" value="ECO:0007669"/>
    <property type="project" value="TreeGrafter"/>
</dbReference>
<keyword evidence="6" id="KW-0378">Hydrolase</keyword>
<keyword evidence="9" id="KW-1133">Transmembrane helix</keyword>
<dbReference type="Gene3D" id="3.40.390.10">
    <property type="entry name" value="Collagenase (Catalytic Domain)"/>
    <property type="match status" value="2"/>
</dbReference>
<evidence type="ECO:0000256" key="8">
    <source>
        <dbReference type="ARBA" id="ARBA00023049"/>
    </source>
</evidence>
<comment type="similarity">
    <text evidence="3">Belongs to the peptidase M13 family.</text>
</comment>
<dbReference type="GO" id="GO:0005886">
    <property type="term" value="C:plasma membrane"/>
    <property type="evidence" value="ECO:0007669"/>
    <property type="project" value="UniProtKB-SubCell"/>
</dbReference>
<keyword evidence="4" id="KW-0645">Protease</keyword>
<keyword evidence="5" id="KW-0479">Metal-binding</keyword>
<feature type="domain" description="Peptidase M13 N-terminal" evidence="11">
    <location>
        <begin position="136"/>
        <end position="247"/>
    </location>
</feature>
<dbReference type="GO" id="GO:0004222">
    <property type="term" value="F:metalloendopeptidase activity"/>
    <property type="evidence" value="ECO:0007669"/>
    <property type="project" value="InterPro"/>
</dbReference>
<name>A0A226EMF2_FOLCA</name>
<gene>
    <name evidence="12" type="ORF">Fcan01_06649</name>
</gene>
<dbReference type="Pfam" id="PF01431">
    <property type="entry name" value="Peptidase_M13"/>
    <property type="match status" value="1"/>
</dbReference>
<dbReference type="PROSITE" id="PS51885">
    <property type="entry name" value="NEPRILYSIN"/>
    <property type="match status" value="1"/>
</dbReference>
<sequence length="612" mass="69005">MAKKEESSWGQNLSQKRFAVLSFFRLATMPSGDDGSDRANLVENEATIIQVDDLTKVATSRQIAVGSANNNGVEKWCACILGFLGVITTILGMILILGMFNGLSGQDVAVPETCETPACHKIAAELLSFMDHSVAPCDDFYQHACGGWIKLHPATIDDADNTTSVLTEVTKHNTMLIREILESHEPLDGAGEKAKHFYVSCLKKKQMDLDEKQSLDWISVKEDTTHGSDDDFWSGDEDWLELTRLEKTFTNLRSRVKPFLGMKDKNESISLTCVTLTQSFFQDVTARLFATKTYGVEKMEKVRLMLDEVSDIYQRKVAQLSWMDNATKAYLMTKLANTSYQLGYPMSIMDTKQEIENYGHVVVSPDAFSYSANVDALEIHNILNYLNEDNSEIEFVAEANAVYQYWKDVLYIPAGITMEPFISFEYPDIIIYAKFAITLGHEYTHAFDEYIRGAWGNHGIKPSGVSPSAFATFDKISKCLQKQYDHFPIVNSSVAVNGTSTWDENLADVLGLDVALSIFQEKYAKNYRPLPGMEFVDFKQVFFVAAAQVECRSFSGEQARERVLKEFFEQESHSPNSIRVLGQMANNDEFSNAFNCEVGSRYNPREKCRVFY</sequence>
<dbReference type="InterPro" id="IPR008753">
    <property type="entry name" value="Peptidase_M13_N"/>
</dbReference>
<dbReference type="OrthoDB" id="6475849at2759"/>
<evidence type="ECO:0000256" key="5">
    <source>
        <dbReference type="ARBA" id="ARBA00022723"/>
    </source>
</evidence>
<evidence type="ECO:0000256" key="1">
    <source>
        <dbReference type="ARBA" id="ARBA00001947"/>
    </source>
</evidence>
<evidence type="ECO:0000256" key="9">
    <source>
        <dbReference type="SAM" id="Phobius"/>
    </source>
</evidence>
<accession>A0A226EMF2</accession>
<reference evidence="12 13" key="1">
    <citation type="submission" date="2015-12" db="EMBL/GenBank/DDBJ databases">
        <title>The genome of Folsomia candida.</title>
        <authorList>
            <person name="Faddeeva A."/>
            <person name="Derks M.F."/>
            <person name="Anvar Y."/>
            <person name="Smit S."/>
            <person name="Van Straalen N."/>
            <person name="Roelofs D."/>
        </authorList>
    </citation>
    <scope>NUCLEOTIDE SEQUENCE [LARGE SCALE GENOMIC DNA]</scope>
    <source>
        <strain evidence="12 13">VU population</strain>
        <tissue evidence="12">Whole body</tissue>
    </source>
</reference>
<keyword evidence="7" id="KW-0862">Zinc</keyword>
<dbReference type="InterPro" id="IPR024079">
    <property type="entry name" value="MetalloPept_cat_dom_sf"/>
</dbReference>